<dbReference type="NCBIfam" id="NF009729">
    <property type="entry name" value="PRK13254.1-3"/>
    <property type="match status" value="1"/>
</dbReference>
<dbReference type="InterPro" id="IPR012340">
    <property type="entry name" value="NA-bd_OB-fold"/>
</dbReference>
<evidence type="ECO:0000256" key="3">
    <source>
        <dbReference type="ARBA" id="ARBA00022519"/>
    </source>
</evidence>
<evidence type="ECO:0000256" key="8">
    <source>
        <dbReference type="ARBA" id="ARBA00022968"/>
    </source>
</evidence>
<evidence type="ECO:0000313" key="16">
    <source>
        <dbReference type="EMBL" id="NGY05418.1"/>
    </source>
</evidence>
<dbReference type="NCBIfam" id="NF009731">
    <property type="entry name" value="PRK13254.1-5"/>
    <property type="match status" value="1"/>
</dbReference>
<protein>
    <recommendedName>
        <fullName evidence="13">Cytochrome c-type biogenesis protein CcmE</fullName>
    </recommendedName>
    <alternativeName>
        <fullName evidence="13">Cytochrome c maturation protein E</fullName>
    </alternativeName>
    <alternativeName>
        <fullName evidence="13">Heme chaperone CcmE</fullName>
    </alternativeName>
</protein>
<dbReference type="Gene3D" id="2.40.50.140">
    <property type="entry name" value="Nucleic acid-binding proteins"/>
    <property type="match status" value="1"/>
</dbReference>
<evidence type="ECO:0000256" key="5">
    <source>
        <dbReference type="ARBA" id="ARBA00022692"/>
    </source>
</evidence>
<comment type="similarity">
    <text evidence="13">Belongs to the CcmE/CycJ family.</text>
</comment>
<keyword evidence="2 13" id="KW-1003">Cell membrane</keyword>
<dbReference type="GO" id="GO:0020037">
    <property type="term" value="F:heme binding"/>
    <property type="evidence" value="ECO:0007669"/>
    <property type="project" value="InterPro"/>
</dbReference>
<dbReference type="GO" id="GO:0005886">
    <property type="term" value="C:plasma membrane"/>
    <property type="evidence" value="ECO:0007669"/>
    <property type="project" value="UniProtKB-SubCell"/>
</dbReference>
<evidence type="ECO:0000256" key="9">
    <source>
        <dbReference type="ARBA" id="ARBA00022989"/>
    </source>
</evidence>
<keyword evidence="8 13" id="KW-0735">Signal-anchor</keyword>
<dbReference type="AlphaFoldDB" id="A0A6M2BSF6"/>
<accession>A0A6M2BSF6</accession>
<dbReference type="FunFam" id="2.40.50.140:FF:000104">
    <property type="entry name" value="Cytochrome c-type biogenesis protein CcmE"/>
    <property type="match status" value="1"/>
</dbReference>
<comment type="subcellular location">
    <subcellularLocation>
        <location evidence="1">Cell inner membrane</location>
    </subcellularLocation>
    <subcellularLocation>
        <location evidence="13">Cell membrane</location>
        <topology evidence="13">Single-pass type II membrane protein</topology>
    </subcellularLocation>
</comment>
<evidence type="ECO:0000256" key="13">
    <source>
        <dbReference type="HAMAP-Rule" id="MF_01959"/>
    </source>
</evidence>
<evidence type="ECO:0000256" key="14">
    <source>
        <dbReference type="PIRSR" id="PIRSR604329-50"/>
    </source>
</evidence>
<keyword evidence="5 13" id="KW-0812">Transmembrane</keyword>
<comment type="function">
    <text evidence="12 13">Heme chaperone required for the biogenesis of c-type cytochromes. Transiently binds heme delivered by CcmC and transfers the heme to apo-cytochromes in a process facilitated by CcmF and CcmH.</text>
</comment>
<keyword evidence="11 13" id="KW-0472">Membrane</keyword>
<dbReference type="PANTHER" id="PTHR34128:SF2">
    <property type="entry name" value="CYTOCHROME C-TYPE BIOGENESIS PROTEIN CCME HOMOLOG, MITOCHONDRIAL"/>
    <property type="match status" value="1"/>
</dbReference>
<comment type="caution">
    <text evidence="16">The sequence shown here is derived from an EMBL/GenBank/DDBJ whole genome shotgun (WGS) entry which is preliminary data.</text>
</comment>
<organism evidence="16 17">
    <name type="scientific">Solimonas terrae</name>
    <dbReference type="NCBI Taxonomy" id="1396819"/>
    <lineage>
        <taxon>Bacteria</taxon>
        <taxon>Pseudomonadati</taxon>
        <taxon>Pseudomonadota</taxon>
        <taxon>Gammaproteobacteria</taxon>
        <taxon>Nevskiales</taxon>
        <taxon>Nevskiaceae</taxon>
        <taxon>Solimonas</taxon>
    </lineage>
</organism>
<evidence type="ECO:0000256" key="1">
    <source>
        <dbReference type="ARBA" id="ARBA00004533"/>
    </source>
</evidence>
<feature type="topological domain" description="Cytoplasmic" evidence="13">
    <location>
        <begin position="1"/>
        <end position="8"/>
    </location>
</feature>
<dbReference type="InterPro" id="IPR036127">
    <property type="entry name" value="CcmE-like_sf"/>
</dbReference>
<keyword evidence="3" id="KW-0997">Cell inner membrane</keyword>
<evidence type="ECO:0000313" key="17">
    <source>
        <dbReference type="Proteomes" id="UP000472676"/>
    </source>
</evidence>
<evidence type="ECO:0000256" key="6">
    <source>
        <dbReference type="ARBA" id="ARBA00022723"/>
    </source>
</evidence>
<reference evidence="16 17" key="1">
    <citation type="journal article" date="2014" name="Int. J. Syst. Evol. Microbiol.">
        <title>Solimonas terrae sp. nov., isolated from soil.</title>
        <authorList>
            <person name="Kim S.J."/>
            <person name="Moon J.Y."/>
            <person name="Weon H.Y."/>
            <person name="Ahn J.H."/>
            <person name="Chen W.M."/>
            <person name="Kwon S.W."/>
        </authorList>
    </citation>
    <scope>NUCLEOTIDE SEQUENCE [LARGE SCALE GENOMIC DNA]</scope>
    <source>
        <strain evidence="16 17">KIS83-12</strain>
    </source>
</reference>
<feature type="compositionally biased region" description="Basic and acidic residues" evidence="15">
    <location>
        <begin position="173"/>
        <end position="186"/>
    </location>
</feature>
<feature type="region of interest" description="Disordered" evidence="15">
    <location>
        <begin position="146"/>
        <end position="187"/>
    </location>
</feature>
<evidence type="ECO:0000256" key="11">
    <source>
        <dbReference type="ARBA" id="ARBA00023136"/>
    </source>
</evidence>
<dbReference type="PANTHER" id="PTHR34128">
    <property type="entry name" value="CYTOCHROME C-TYPE BIOGENESIS PROTEIN CCME HOMOLOG, MITOCHONDRIAL"/>
    <property type="match status" value="1"/>
</dbReference>
<gene>
    <name evidence="13 16" type="primary">ccmE</name>
    <name evidence="13" type="synonym">cycJ</name>
    <name evidence="16" type="ORF">G7Y85_11610</name>
</gene>
<keyword evidence="17" id="KW-1185">Reference proteome</keyword>
<feature type="binding site" description="covalent" evidence="13 14">
    <location>
        <position position="122"/>
    </location>
    <ligand>
        <name>heme</name>
        <dbReference type="ChEBI" id="CHEBI:30413"/>
    </ligand>
</feature>
<sequence length="200" mass="21204">MMSKRQKRMAAVAALVVGLALTAVFGFTAFRKNMMYFYTPTDILDHQVADDARLRLGGLVMVGSVKRGDGLQVDFTLSDCEKSLPVRYDGILPDLFKEGQGIVATGTMQNGVFVADEVLAKHDENYMPPELAKSLKTADGKHSCAPFKSATGVSPAPRSQAVSSSSAPRSALRAREGTVGRADGDVKGGVIVGRDAVVPS</sequence>
<evidence type="ECO:0000256" key="4">
    <source>
        <dbReference type="ARBA" id="ARBA00022617"/>
    </source>
</evidence>
<dbReference type="InterPro" id="IPR004329">
    <property type="entry name" value="CcmE"/>
</dbReference>
<evidence type="ECO:0000256" key="12">
    <source>
        <dbReference type="ARBA" id="ARBA00056663"/>
    </source>
</evidence>
<name>A0A6M2BSF6_9GAMM</name>
<feature type="topological domain" description="Extracellular" evidence="13">
    <location>
        <begin position="30"/>
        <end position="200"/>
    </location>
</feature>
<dbReference type="SUPFAM" id="SSF82093">
    <property type="entry name" value="Heme chaperone CcmE"/>
    <property type="match status" value="1"/>
</dbReference>
<evidence type="ECO:0000256" key="15">
    <source>
        <dbReference type="SAM" id="MobiDB-lite"/>
    </source>
</evidence>
<evidence type="ECO:0000256" key="10">
    <source>
        <dbReference type="ARBA" id="ARBA00023004"/>
    </source>
</evidence>
<evidence type="ECO:0000256" key="7">
    <source>
        <dbReference type="ARBA" id="ARBA00022748"/>
    </source>
</evidence>
<dbReference type="HAMAP" id="MF_01959">
    <property type="entry name" value="CcmE"/>
    <property type="match status" value="1"/>
</dbReference>
<dbReference type="GO" id="GO:0017004">
    <property type="term" value="P:cytochrome complex assembly"/>
    <property type="evidence" value="ECO:0007669"/>
    <property type="project" value="UniProtKB-KW"/>
</dbReference>
<dbReference type="GO" id="GO:0017003">
    <property type="term" value="P:protein-heme linkage"/>
    <property type="evidence" value="ECO:0007669"/>
    <property type="project" value="UniProtKB-UniRule"/>
</dbReference>
<dbReference type="GO" id="GO:0046872">
    <property type="term" value="F:metal ion binding"/>
    <property type="evidence" value="ECO:0007669"/>
    <property type="project" value="UniProtKB-KW"/>
</dbReference>
<feature type="binding site" description="axial binding residue" evidence="13 14">
    <location>
        <position position="126"/>
    </location>
    <ligand>
        <name>heme</name>
        <dbReference type="ChEBI" id="CHEBI:30413"/>
    </ligand>
    <ligandPart>
        <name>Fe</name>
        <dbReference type="ChEBI" id="CHEBI:18248"/>
    </ligandPart>
</feature>
<dbReference type="Pfam" id="PF03100">
    <property type="entry name" value="CcmE"/>
    <property type="match status" value="1"/>
</dbReference>
<dbReference type="EMBL" id="JAAMOW010000005">
    <property type="protein sequence ID" value="NGY05418.1"/>
    <property type="molecule type" value="Genomic_DNA"/>
</dbReference>
<evidence type="ECO:0000256" key="2">
    <source>
        <dbReference type="ARBA" id="ARBA00022475"/>
    </source>
</evidence>
<proteinExistence type="inferred from homology"/>
<keyword evidence="6 13" id="KW-0479">Metal-binding</keyword>
<feature type="compositionally biased region" description="Low complexity" evidence="15">
    <location>
        <begin position="154"/>
        <end position="171"/>
    </location>
</feature>
<dbReference type="NCBIfam" id="NF009727">
    <property type="entry name" value="PRK13254.1-1"/>
    <property type="match status" value="1"/>
</dbReference>
<keyword evidence="7 13" id="KW-0201">Cytochrome c-type biogenesis</keyword>
<keyword evidence="9 13" id="KW-1133">Transmembrane helix</keyword>
<keyword evidence="10 13" id="KW-0408">Iron</keyword>
<dbReference type="Proteomes" id="UP000472676">
    <property type="component" value="Unassembled WGS sequence"/>
</dbReference>
<keyword evidence="4 13" id="KW-0349">Heme</keyword>